<gene>
    <name evidence="2" type="ORF">CGC20_34090</name>
</gene>
<evidence type="ECO:0000313" key="3">
    <source>
        <dbReference type="Proteomes" id="UP000318821"/>
    </source>
</evidence>
<evidence type="ECO:0000256" key="1">
    <source>
        <dbReference type="SAM" id="MobiDB-lite"/>
    </source>
</evidence>
<dbReference type="AlphaFoldDB" id="A0A504XF64"/>
<organism evidence="2 3">
    <name type="scientific">Leishmania donovani</name>
    <dbReference type="NCBI Taxonomy" id="5661"/>
    <lineage>
        <taxon>Eukaryota</taxon>
        <taxon>Discoba</taxon>
        <taxon>Euglenozoa</taxon>
        <taxon>Kinetoplastea</taxon>
        <taxon>Metakinetoplastina</taxon>
        <taxon>Trypanosomatida</taxon>
        <taxon>Trypanosomatidae</taxon>
        <taxon>Leishmaniinae</taxon>
        <taxon>Leishmania</taxon>
    </lineage>
</organism>
<protein>
    <submittedName>
        <fullName evidence="2">Uncharacterized protein</fullName>
    </submittedName>
</protein>
<proteinExistence type="predicted"/>
<dbReference type="VEuPathDB" id="TriTrypDB:LdBPK_321580.1"/>
<sequence>MSTSAAPPMITCFGVLQDEQQRGSVLEAERIPHLIPVLEGLHRGHAAEVAGKSSVMAVAHRLREEGGPDSVKLQPIRWRGKAEDSIRAQLQPVLAHYRSHILFVQERTRRRVLECEELAARVPLVTDYYQSTPLKWRLRGYMSDWESLEKADLECIPGTAAGVVTTMSEALRDRQFREAFQRFESVLQSRDSISGASSAVREDAGSIPGLSSLAAYNEVPFSPPPRAPSGYSEAAPMEESAADNALGSAVAHIGPLRHK</sequence>
<feature type="region of interest" description="Disordered" evidence="1">
    <location>
        <begin position="224"/>
        <end position="259"/>
    </location>
</feature>
<dbReference type="EMBL" id="RHLD01000003">
    <property type="protein sequence ID" value="TPP47163.1"/>
    <property type="molecule type" value="Genomic_DNA"/>
</dbReference>
<name>A0A504XF64_LEIDO</name>
<reference evidence="3" key="1">
    <citation type="submission" date="2019-02" db="EMBL/GenBank/DDBJ databases">
        <title>FDA dAtabase for Regulatory Grade micrObial Sequences (FDA-ARGOS): Supporting development and validation of Infectious Disease Dx tests.</title>
        <authorList>
            <person name="Duncan R."/>
            <person name="Fisher C."/>
            <person name="Tallon L."/>
            <person name="Sadzewicz L."/>
            <person name="Sengamalay N."/>
            <person name="Ott S."/>
            <person name="Godinez A."/>
            <person name="Nagaraj S."/>
            <person name="Vavikolanu K."/>
            <person name="Vyas G."/>
            <person name="Nadendla S."/>
            <person name="Aluvathingal J."/>
            <person name="Sichtig H."/>
        </authorList>
    </citation>
    <scope>NUCLEOTIDE SEQUENCE [LARGE SCALE GENOMIC DNA]</scope>
    <source>
        <strain evidence="3">FDAARGOS_360</strain>
    </source>
</reference>
<dbReference type="Proteomes" id="UP000318821">
    <property type="component" value="Unassembled WGS sequence"/>
</dbReference>
<accession>A0A504XF64</accession>
<evidence type="ECO:0000313" key="2">
    <source>
        <dbReference type="EMBL" id="TPP47163.1"/>
    </source>
</evidence>
<comment type="caution">
    <text evidence="2">The sequence shown here is derived from an EMBL/GenBank/DDBJ whole genome shotgun (WGS) entry which is preliminary data.</text>
</comment>